<gene>
    <name evidence="1" type="ORF">B1A_14901</name>
</gene>
<dbReference type="GO" id="GO:0042910">
    <property type="term" value="F:xenobiotic transmembrane transporter activity"/>
    <property type="evidence" value="ECO:0007669"/>
    <property type="project" value="TreeGrafter"/>
</dbReference>
<accession>T0ZB47</accession>
<dbReference type="Gene3D" id="3.30.70.1320">
    <property type="entry name" value="Multidrug efflux transporter AcrB pore domain like"/>
    <property type="match status" value="1"/>
</dbReference>
<dbReference type="GO" id="GO:0005886">
    <property type="term" value="C:plasma membrane"/>
    <property type="evidence" value="ECO:0007669"/>
    <property type="project" value="TreeGrafter"/>
</dbReference>
<dbReference type="AlphaFoldDB" id="T0ZB47"/>
<dbReference type="PANTHER" id="PTHR32063:SF4">
    <property type="entry name" value="SLR6043 PROTEIN"/>
    <property type="match status" value="1"/>
</dbReference>
<sequence length="162" mass="17117">KLSLMRLTEIARWTIRPALLAVPGVSKVVIFGARPEQLQVQFNPTKLIELHIGLNRLMAASAAASAVRGAGVVNTPNQQLIVMSHGQTASPRALAESLLVRRDHRTVDLGEVARVVEGSPPAIGTARVGTRRGLVLVIGSQYGANTLAVTRGLDHALATLAP</sequence>
<reference evidence="1" key="1">
    <citation type="submission" date="2013-08" db="EMBL/GenBank/DDBJ databases">
        <authorList>
            <person name="Mendez C."/>
            <person name="Richter M."/>
            <person name="Ferrer M."/>
            <person name="Sanchez J."/>
        </authorList>
    </citation>
    <scope>NUCLEOTIDE SEQUENCE</scope>
</reference>
<feature type="non-terminal residue" evidence="1">
    <location>
        <position position="1"/>
    </location>
</feature>
<dbReference type="InterPro" id="IPR027463">
    <property type="entry name" value="AcrB_DN_DC_subdom"/>
</dbReference>
<dbReference type="SUPFAM" id="SSF82714">
    <property type="entry name" value="Multidrug efflux transporter AcrB TolC docking domain, DN and DC subdomains"/>
    <property type="match status" value="1"/>
</dbReference>
<feature type="non-terminal residue" evidence="1">
    <location>
        <position position="162"/>
    </location>
</feature>
<evidence type="ECO:0000313" key="1">
    <source>
        <dbReference type="EMBL" id="EQD45216.1"/>
    </source>
</evidence>
<comment type="caution">
    <text evidence="1">The sequence shown here is derived from an EMBL/GenBank/DDBJ whole genome shotgun (WGS) entry which is preliminary data.</text>
</comment>
<dbReference type="EMBL" id="AUZX01010951">
    <property type="protein sequence ID" value="EQD45216.1"/>
    <property type="molecule type" value="Genomic_DNA"/>
</dbReference>
<proteinExistence type="predicted"/>
<dbReference type="Pfam" id="PF00873">
    <property type="entry name" value="ACR_tran"/>
    <property type="match status" value="1"/>
</dbReference>
<name>T0ZB47_9ZZZZ</name>
<dbReference type="Gene3D" id="3.30.2090.10">
    <property type="entry name" value="Multidrug efflux transporter AcrB TolC docking domain, DN and DC subdomains"/>
    <property type="match status" value="1"/>
</dbReference>
<dbReference type="SUPFAM" id="SSF82693">
    <property type="entry name" value="Multidrug efflux transporter AcrB pore domain, PN1, PN2, PC1 and PC2 subdomains"/>
    <property type="match status" value="1"/>
</dbReference>
<dbReference type="InterPro" id="IPR001036">
    <property type="entry name" value="Acrflvin-R"/>
</dbReference>
<organism evidence="1">
    <name type="scientific">mine drainage metagenome</name>
    <dbReference type="NCBI Taxonomy" id="410659"/>
    <lineage>
        <taxon>unclassified sequences</taxon>
        <taxon>metagenomes</taxon>
        <taxon>ecological metagenomes</taxon>
    </lineage>
</organism>
<reference evidence="1" key="2">
    <citation type="journal article" date="2014" name="ISME J.">
        <title>Microbial stratification in low pH oxic and suboxic macroscopic growths along an acid mine drainage.</title>
        <authorList>
            <person name="Mendez-Garcia C."/>
            <person name="Mesa V."/>
            <person name="Sprenger R.R."/>
            <person name="Richter M."/>
            <person name="Diez M.S."/>
            <person name="Solano J."/>
            <person name="Bargiela R."/>
            <person name="Golyshina O.V."/>
            <person name="Manteca A."/>
            <person name="Ramos J.L."/>
            <person name="Gallego J.R."/>
            <person name="Llorente I."/>
            <person name="Martins Dos Santos V.A."/>
            <person name="Jensen O.N."/>
            <person name="Pelaez A.I."/>
            <person name="Sanchez J."/>
            <person name="Ferrer M."/>
        </authorList>
    </citation>
    <scope>NUCLEOTIDE SEQUENCE</scope>
</reference>
<dbReference type="PANTHER" id="PTHR32063">
    <property type="match status" value="1"/>
</dbReference>
<protein>
    <submittedName>
        <fullName evidence="1">Heavy metal efflux pump CzcA</fullName>
    </submittedName>
</protein>